<proteinExistence type="predicted"/>
<evidence type="ECO:0000313" key="1">
    <source>
        <dbReference type="EMBL" id="UPM43959.1"/>
    </source>
</evidence>
<dbReference type="KEGG" id="haad:MW046_05820"/>
<dbReference type="AlphaFoldDB" id="A0A8U0A569"/>
<name>A0A8U0A569_9EURY</name>
<protein>
    <submittedName>
        <fullName evidence="1">Uncharacterized protein</fullName>
    </submittedName>
</protein>
<reference evidence="1" key="1">
    <citation type="submission" date="2022-04" db="EMBL/GenBank/DDBJ databases">
        <title>Halocatena sp. nov., isolated from a salt lake.</title>
        <authorList>
            <person name="Cui H.-L."/>
        </authorList>
    </citation>
    <scope>NUCLEOTIDE SEQUENCE</scope>
    <source>
        <strain evidence="1">AD-1</strain>
    </source>
</reference>
<evidence type="ECO:0000313" key="2">
    <source>
        <dbReference type="Proteomes" id="UP000831768"/>
    </source>
</evidence>
<dbReference type="RefSeq" id="WP_247994617.1">
    <property type="nucleotide sequence ID" value="NZ_CP096019.1"/>
</dbReference>
<dbReference type="GeneID" id="71927545"/>
<accession>A0A8U0A569</accession>
<sequence>MSGFSPFLMAVPTVLSLLIVVAPRFCSPVPIPARRLSGQESLNFFHIPSLVLHNLLYLPFSNFGRVSKRLIGVQFPPSQLPPIPLPLGTPGVGQIEVVFTDFLSVVFPVVSVSLRLRSPTRLDRSAVPLLLFVSESFCVELYVISSVLVVFGDPQSPHTGVGGGAPGISDFPHLSCRRIGSSSPQNKPRCRFSTP</sequence>
<organism evidence="1 2">
    <name type="scientific">Halocatena salina</name>
    <dbReference type="NCBI Taxonomy" id="2934340"/>
    <lineage>
        <taxon>Archaea</taxon>
        <taxon>Methanobacteriati</taxon>
        <taxon>Methanobacteriota</taxon>
        <taxon>Stenosarchaea group</taxon>
        <taxon>Halobacteria</taxon>
        <taxon>Halobacteriales</taxon>
        <taxon>Natronomonadaceae</taxon>
        <taxon>Halocatena</taxon>
    </lineage>
</organism>
<dbReference type="Proteomes" id="UP000831768">
    <property type="component" value="Chromosome"/>
</dbReference>
<keyword evidence="2" id="KW-1185">Reference proteome</keyword>
<dbReference type="EMBL" id="CP096019">
    <property type="protein sequence ID" value="UPM43959.1"/>
    <property type="molecule type" value="Genomic_DNA"/>
</dbReference>
<gene>
    <name evidence="1" type="ORF">MW046_05820</name>
</gene>